<organism evidence="8 9">
    <name type="scientific">Catenulispora yoronensis</name>
    <dbReference type="NCBI Taxonomy" id="450799"/>
    <lineage>
        <taxon>Bacteria</taxon>
        <taxon>Bacillati</taxon>
        <taxon>Actinomycetota</taxon>
        <taxon>Actinomycetes</taxon>
        <taxon>Catenulisporales</taxon>
        <taxon>Catenulisporaceae</taxon>
        <taxon>Catenulispora</taxon>
    </lineage>
</organism>
<dbReference type="InterPro" id="IPR045214">
    <property type="entry name" value="Surf1/Surf4"/>
</dbReference>
<evidence type="ECO:0000256" key="7">
    <source>
        <dbReference type="SAM" id="MobiDB-lite"/>
    </source>
</evidence>
<dbReference type="EMBL" id="BAAAQN010000012">
    <property type="protein sequence ID" value="GAA2026676.1"/>
    <property type="molecule type" value="Genomic_DNA"/>
</dbReference>
<keyword evidence="4 6" id="KW-1133">Transmembrane helix</keyword>
<comment type="caution">
    <text evidence="8">The sequence shown here is derived from an EMBL/GenBank/DDBJ whole genome shotgun (WGS) entry which is preliminary data.</text>
</comment>
<evidence type="ECO:0000313" key="8">
    <source>
        <dbReference type="EMBL" id="GAA2026676.1"/>
    </source>
</evidence>
<dbReference type="PROSITE" id="PS50895">
    <property type="entry name" value="SURF1"/>
    <property type="match status" value="1"/>
</dbReference>
<reference evidence="9" key="1">
    <citation type="journal article" date="2019" name="Int. J. Syst. Evol. Microbiol.">
        <title>The Global Catalogue of Microorganisms (GCM) 10K type strain sequencing project: providing services to taxonomists for standard genome sequencing and annotation.</title>
        <authorList>
            <consortium name="The Broad Institute Genomics Platform"/>
            <consortium name="The Broad Institute Genome Sequencing Center for Infectious Disease"/>
            <person name="Wu L."/>
            <person name="Ma J."/>
        </authorList>
    </citation>
    <scope>NUCLEOTIDE SEQUENCE [LARGE SCALE GENOMIC DNA]</scope>
    <source>
        <strain evidence="9">JCM 16014</strain>
    </source>
</reference>
<gene>
    <name evidence="8" type="ORF">GCM10009839_26490</name>
</gene>
<evidence type="ECO:0000313" key="9">
    <source>
        <dbReference type="Proteomes" id="UP001500751"/>
    </source>
</evidence>
<feature type="transmembrane region" description="Helical" evidence="6">
    <location>
        <begin position="222"/>
        <end position="241"/>
    </location>
</feature>
<evidence type="ECO:0000256" key="3">
    <source>
        <dbReference type="ARBA" id="ARBA00022692"/>
    </source>
</evidence>
<evidence type="ECO:0000256" key="4">
    <source>
        <dbReference type="ARBA" id="ARBA00022989"/>
    </source>
</evidence>
<evidence type="ECO:0000256" key="6">
    <source>
        <dbReference type="RuleBase" id="RU363076"/>
    </source>
</evidence>
<dbReference type="Proteomes" id="UP001500751">
    <property type="component" value="Unassembled WGS sequence"/>
</dbReference>
<keyword evidence="9" id="KW-1185">Reference proteome</keyword>
<feature type="compositionally biased region" description="Acidic residues" evidence="7">
    <location>
        <begin position="254"/>
        <end position="271"/>
    </location>
</feature>
<dbReference type="Pfam" id="PF02104">
    <property type="entry name" value="SURF1"/>
    <property type="match status" value="1"/>
</dbReference>
<evidence type="ECO:0000256" key="1">
    <source>
        <dbReference type="ARBA" id="ARBA00004370"/>
    </source>
</evidence>
<protein>
    <recommendedName>
        <fullName evidence="6">SURF1-like protein</fullName>
    </recommendedName>
</protein>
<feature type="compositionally biased region" description="Low complexity" evidence="7">
    <location>
        <begin position="294"/>
        <end position="313"/>
    </location>
</feature>
<name>A0ABP5FHN0_9ACTN</name>
<comment type="similarity">
    <text evidence="2 6">Belongs to the SURF1 family.</text>
</comment>
<dbReference type="CDD" id="cd06662">
    <property type="entry name" value="SURF1"/>
    <property type="match status" value="1"/>
</dbReference>
<feature type="compositionally biased region" description="Low complexity" evidence="7">
    <location>
        <begin position="277"/>
        <end position="287"/>
    </location>
</feature>
<dbReference type="PANTHER" id="PTHR23427:SF2">
    <property type="entry name" value="SURFEIT LOCUS PROTEIN 1"/>
    <property type="match status" value="1"/>
</dbReference>
<dbReference type="PANTHER" id="PTHR23427">
    <property type="entry name" value="SURFEIT LOCUS PROTEIN"/>
    <property type="match status" value="1"/>
</dbReference>
<comment type="subcellular location">
    <subcellularLocation>
        <location evidence="6">Cell membrane</location>
        <topology evidence="6">Multi-pass membrane protein</topology>
    </subcellularLocation>
    <subcellularLocation>
        <location evidence="1">Membrane</location>
    </subcellularLocation>
</comment>
<dbReference type="InterPro" id="IPR002994">
    <property type="entry name" value="Surf1/Shy1"/>
</dbReference>
<feature type="region of interest" description="Disordered" evidence="7">
    <location>
        <begin position="253"/>
        <end position="313"/>
    </location>
</feature>
<keyword evidence="3 6" id="KW-0812">Transmembrane</keyword>
<accession>A0ABP5FHN0</accession>
<feature type="transmembrane region" description="Helical" evidence="6">
    <location>
        <begin position="12"/>
        <end position="31"/>
    </location>
</feature>
<dbReference type="RefSeq" id="WP_344665851.1">
    <property type="nucleotide sequence ID" value="NZ_BAAAQN010000012.1"/>
</dbReference>
<keyword evidence="5 6" id="KW-0472">Membrane</keyword>
<evidence type="ECO:0000256" key="5">
    <source>
        <dbReference type="ARBA" id="ARBA00023136"/>
    </source>
</evidence>
<sequence>MYRFVFSWRWVRLHVLIWLVLIPAFIGLGMWQRGRYHERKAENAVIRTAMDAAPVPIEGVDAVGAPVVRTSRWKQVTLAGVYDPGHQFLARNHQVNGNPGFWIITPLTLSDGTSVLVNRGWIPTDSADQQQSPAIPAPPAGRVALTGRLQQSETKGNTGIRDVTSGLPAGQISLVNTDSLAAKTGLTLRGGYTEVITSQPADAARITPIDKPSLDEGPYLSYWFQWWLFCLIAIGGWVTIIRREAQHRVREAAEAAEDDELDELDESDEPAEPTTKPAAQPADANAPDPDPDRANANAPDPATATAPATAPAP</sequence>
<keyword evidence="6" id="KW-1003">Cell membrane</keyword>
<evidence type="ECO:0000256" key="2">
    <source>
        <dbReference type="ARBA" id="ARBA00007165"/>
    </source>
</evidence>
<proteinExistence type="inferred from homology"/>